<keyword evidence="3" id="KW-0472">Membrane</keyword>
<dbReference type="RefSeq" id="WP_345327664.1">
    <property type="nucleotide sequence ID" value="NZ_BAABGA010000107.1"/>
</dbReference>
<feature type="region of interest" description="Disordered" evidence="2">
    <location>
        <begin position="54"/>
        <end position="77"/>
    </location>
</feature>
<accession>A0ABP8NR57</accession>
<gene>
    <name evidence="4" type="ORF">GCM10023156_62910</name>
</gene>
<keyword evidence="3" id="KW-0812">Transmembrane</keyword>
<evidence type="ECO:0000256" key="2">
    <source>
        <dbReference type="SAM" id="MobiDB-lite"/>
    </source>
</evidence>
<keyword evidence="5" id="KW-1185">Reference proteome</keyword>
<feature type="coiled-coil region" evidence="1">
    <location>
        <begin position="102"/>
        <end position="136"/>
    </location>
</feature>
<feature type="transmembrane region" description="Helical" evidence="3">
    <location>
        <begin position="21"/>
        <end position="36"/>
    </location>
</feature>
<protein>
    <recommendedName>
        <fullName evidence="6">Chromosome partition protein Smc</fullName>
    </recommendedName>
</protein>
<evidence type="ECO:0000256" key="1">
    <source>
        <dbReference type="SAM" id="Coils"/>
    </source>
</evidence>
<proteinExistence type="predicted"/>
<evidence type="ECO:0000313" key="4">
    <source>
        <dbReference type="EMBL" id="GAA4470032.1"/>
    </source>
</evidence>
<reference evidence="5" key="1">
    <citation type="journal article" date="2019" name="Int. J. Syst. Evol. Microbiol.">
        <title>The Global Catalogue of Microorganisms (GCM) 10K type strain sequencing project: providing services to taxonomists for standard genome sequencing and annotation.</title>
        <authorList>
            <consortium name="The Broad Institute Genomics Platform"/>
            <consortium name="The Broad Institute Genome Sequencing Center for Infectious Disease"/>
            <person name="Wu L."/>
            <person name="Ma J."/>
        </authorList>
    </citation>
    <scope>NUCLEOTIDE SEQUENCE [LARGE SCALE GENOMIC DNA]</scope>
    <source>
        <strain evidence="5">JCM 17759</strain>
    </source>
</reference>
<evidence type="ECO:0008006" key="6">
    <source>
        <dbReference type="Google" id="ProtNLM"/>
    </source>
</evidence>
<dbReference type="Proteomes" id="UP001500840">
    <property type="component" value="Unassembled WGS sequence"/>
</dbReference>
<keyword evidence="1" id="KW-0175">Coiled coil</keyword>
<evidence type="ECO:0000313" key="5">
    <source>
        <dbReference type="Proteomes" id="UP001500840"/>
    </source>
</evidence>
<dbReference type="EMBL" id="BAABGA010000107">
    <property type="protein sequence ID" value="GAA4470032.1"/>
    <property type="molecule type" value="Genomic_DNA"/>
</dbReference>
<organism evidence="4 5">
    <name type="scientific">Novipirellula rosea</name>
    <dbReference type="NCBI Taxonomy" id="1031540"/>
    <lineage>
        <taxon>Bacteria</taxon>
        <taxon>Pseudomonadati</taxon>
        <taxon>Planctomycetota</taxon>
        <taxon>Planctomycetia</taxon>
        <taxon>Pirellulales</taxon>
        <taxon>Pirellulaceae</taxon>
        <taxon>Novipirellula</taxon>
    </lineage>
</organism>
<sequence length="431" mass="47867">MPRVTQVIDFIINSHPIGRKAVFGMLIAFVVWWIYGRQLDTVVSSTNSDVAVAQATQPSSESVPHSKTPMPSESINQPTHYEVVNGEPITPSIDERMRAIESEALIERIEKLVINFSELEKNLSTWNQRISDLASNDTGRRLANHPTTLGLVETLMLSEPVPANQFMVLKKRIRIIEEETAQVQTQRIPDGLEKMIAETKSMVDRYTDSLAQVSLSMDTFEKQSLLENPSSMTLADAIIKRNAELAIAHAKRLDDDKTQADEKVAAMNREAAAFEHQRKIQIAGEQIDLAKQRLVDEQEKLRLEAAKRKLEAEFQRDLPQIKHYLGKLFVDGHTQPVSSTTYADVGTTGPVSLARLVAAGALKDKVEGDGAYSAILHLMVSPTNDRKVAAPYPQNYIGGYPKPAEAAAARPAYLLLKKYGQLLVEKGYLGK</sequence>
<name>A0ABP8NR57_9BACT</name>
<comment type="caution">
    <text evidence="4">The sequence shown here is derived from an EMBL/GenBank/DDBJ whole genome shotgun (WGS) entry which is preliminary data.</text>
</comment>
<evidence type="ECO:0000256" key="3">
    <source>
        <dbReference type="SAM" id="Phobius"/>
    </source>
</evidence>
<keyword evidence="3" id="KW-1133">Transmembrane helix</keyword>
<feature type="coiled-coil region" evidence="1">
    <location>
        <begin position="250"/>
        <end position="300"/>
    </location>
</feature>